<dbReference type="OrthoDB" id="372162at2157"/>
<proteinExistence type="inferred from homology"/>
<dbReference type="PANTHER" id="PTHR11060">
    <property type="entry name" value="PROTEIN MEMO1"/>
    <property type="match status" value="1"/>
</dbReference>
<dbReference type="FunCoup" id="G0EE88">
    <property type="interactions" value="43"/>
</dbReference>
<organism evidence="3 4">
    <name type="scientific">Pyrolobus fumarii (strain DSM 11204 / 1A)</name>
    <dbReference type="NCBI Taxonomy" id="694429"/>
    <lineage>
        <taxon>Archaea</taxon>
        <taxon>Thermoproteota</taxon>
        <taxon>Thermoprotei</taxon>
        <taxon>Desulfurococcales</taxon>
        <taxon>Pyrodictiaceae</taxon>
        <taxon>Pyrolobus</taxon>
    </lineage>
</organism>
<sequence length="285" mass="31270">MDVVVRRPAVAGMFYEADPEALRSQIEWCFTHTLGPGKLPPRGGGSERLSVGFVSPHAGYMYSGPVAAHVYYQLALEKKPDTVVIVGPNHTGLGTLVSVMVEGVWETPLGRVEIDSELAKLIVKYSDLADIDDKAHLFEHSVEVQVPFLQYIYGDEFRIVPIVMWDQTPRAARDLGEAVAKAAAELGRDVIYIASSDFTHYEPHEVAAKKDRLAIDKILALDPEGLHEVIQRYDISMCGPGPVMSMLYYARARGASNAQLLKYATSGDVTGDRSSVVGYAAIRVY</sequence>
<name>G0EE88_PYRF1</name>
<dbReference type="NCBIfam" id="NF001987">
    <property type="entry name" value="PRK00782.1"/>
    <property type="match status" value="1"/>
</dbReference>
<dbReference type="KEGG" id="pfm:Pyrfu_0913"/>
<dbReference type="CDD" id="cd07361">
    <property type="entry name" value="MEMO_like"/>
    <property type="match status" value="1"/>
</dbReference>
<dbReference type="EMBL" id="CP002838">
    <property type="protein sequence ID" value="AEM38782.1"/>
    <property type="molecule type" value="Genomic_DNA"/>
</dbReference>
<reference evidence="3 4" key="1">
    <citation type="journal article" date="2011" name="Stand. Genomic Sci.">
        <title>Complete genome sequence of the hyperthermophilic chemolithoautotroph Pyrolobus fumarii type strain (1A).</title>
        <authorList>
            <person name="Anderson I."/>
            <person name="Goker M."/>
            <person name="Nolan M."/>
            <person name="Lucas S."/>
            <person name="Hammon N."/>
            <person name="Deshpande S."/>
            <person name="Cheng J.F."/>
            <person name="Tapia R."/>
            <person name="Han C."/>
            <person name="Goodwin L."/>
            <person name="Pitluck S."/>
            <person name="Huntemann M."/>
            <person name="Liolios K."/>
            <person name="Ivanova N."/>
            <person name="Pagani I."/>
            <person name="Mavromatis K."/>
            <person name="Ovchinikova G."/>
            <person name="Pati A."/>
            <person name="Chen A."/>
            <person name="Palaniappan K."/>
            <person name="Land M."/>
            <person name="Hauser L."/>
            <person name="Brambilla E.M."/>
            <person name="Huber H."/>
            <person name="Yasawong M."/>
            <person name="Rohde M."/>
            <person name="Spring S."/>
            <person name="Abt B."/>
            <person name="Sikorski J."/>
            <person name="Wirth R."/>
            <person name="Detter J.C."/>
            <person name="Woyke T."/>
            <person name="Bristow J."/>
            <person name="Eisen J.A."/>
            <person name="Markowitz V."/>
            <person name="Hugenholtz P."/>
            <person name="Kyrpides N.C."/>
            <person name="Klenk H.P."/>
            <person name="Lapidus A."/>
        </authorList>
    </citation>
    <scope>NUCLEOTIDE SEQUENCE [LARGE SCALE GENOMIC DNA]</scope>
    <source>
        <strain evidence="4">DSM 11204 / 1A</strain>
    </source>
</reference>
<dbReference type="InParanoid" id="G0EE88"/>
<dbReference type="AlphaFoldDB" id="G0EE88"/>
<evidence type="ECO:0000313" key="4">
    <source>
        <dbReference type="Proteomes" id="UP000001037"/>
    </source>
</evidence>
<evidence type="ECO:0000256" key="1">
    <source>
        <dbReference type="ARBA" id="ARBA00006315"/>
    </source>
</evidence>
<dbReference type="HAMAP" id="MF_00055">
    <property type="entry name" value="MEMO1"/>
    <property type="match status" value="1"/>
</dbReference>
<evidence type="ECO:0000256" key="2">
    <source>
        <dbReference type="HAMAP-Rule" id="MF_00055"/>
    </source>
</evidence>
<evidence type="ECO:0000313" key="3">
    <source>
        <dbReference type="EMBL" id="AEM38782.1"/>
    </source>
</evidence>
<comment type="similarity">
    <text evidence="1 2">Belongs to the MEMO1 family.</text>
</comment>
<dbReference type="PANTHER" id="PTHR11060:SF0">
    <property type="entry name" value="PROTEIN MEMO1"/>
    <property type="match status" value="1"/>
</dbReference>
<dbReference type="NCBIfam" id="TIGR04336">
    <property type="entry name" value="AmmeMemoSam_B"/>
    <property type="match status" value="1"/>
</dbReference>
<gene>
    <name evidence="3" type="ordered locus">Pyrfu_0913</name>
</gene>
<dbReference type="Proteomes" id="UP000001037">
    <property type="component" value="Chromosome"/>
</dbReference>
<dbReference type="STRING" id="694429.Pyrfu_0913"/>
<dbReference type="Pfam" id="PF01875">
    <property type="entry name" value="Memo"/>
    <property type="match status" value="1"/>
</dbReference>
<dbReference type="eggNOG" id="arCOG01728">
    <property type="taxonomic scope" value="Archaea"/>
</dbReference>
<protein>
    <recommendedName>
        <fullName evidence="2">MEMO1 family protein Pyrfu_0913</fullName>
    </recommendedName>
</protein>
<dbReference type="SUPFAM" id="SSF53213">
    <property type="entry name" value="LigB-like"/>
    <property type="match status" value="1"/>
</dbReference>
<dbReference type="Gene3D" id="3.40.830.10">
    <property type="entry name" value="LigB-like"/>
    <property type="match status" value="1"/>
</dbReference>
<keyword evidence="4" id="KW-1185">Reference proteome</keyword>
<dbReference type="InterPro" id="IPR002737">
    <property type="entry name" value="MEMO1_fam"/>
</dbReference>
<accession>G0EE88</accession>
<dbReference type="HOGENOM" id="CLU_038085_2_0_2"/>